<feature type="transmembrane region" description="Helical" evidence="1">
    <location>
        <begin position="368"/>
        <end position="385"/>
    </location>
</feature>
<keyword evidence="1" id="KW-0472">Membrane</keyword>
<dbReference type="AlphaFoldDB" id="A0A812IA94"/>
<feature type="transmembrane region" description="Helical" evidence="1">
    <location>
        <begin position="216"/>
        <end position="243"/>
    </location>
</feature>
<name>A0A812IA94_9DINO</name>
<keyword evidence="3" id="KW-1185">Reference proteome</keyword>
<feature type="transmembrane region" description="Helical" evidence="1">
    <location>
        <begin position="397"/>
        <end position="416"/>
    </location>
</feature>
<feature type="transmembrane region" description="Helical" evidence="1">
    <location>
        <begin position="249"/>
        <end position="271"/>
    </location>
</feature>
<keyword evidence="1" id="KW-1133">Transmembrane helix</keyword>
<protein>
    <submittedName>
        <fullName evidence="2">Rai14 protein</fullName>
    </submittedName>
</protein>
<keyword evidence="1" id="KW-0812">Transmembrane</keyword>
<proteinExistence type="predicted"/>
<evidence type="ECO:0000313" key="3">
    <source>
        <dbReference type="Proteomes" id="UP000604046"/>
    </source>
</evidence>
<accession>A0A812IA94</accession>
<dbReference type="OrthoDB" id="2157530at2759"/>
<dbReference type="Proteomes" id="UP000604046">
    <property type="component" value="Unassembled WGS sequence"/>
</dbReference>
<feature type="transmembrane region" description="Helical" evidence="1">
    <location>
        <begin position="462"/>
        <end position="485"/>
    </location>
</feature>
<evidence type="ECO:0000313" key="2">
    <source>
        <dbReference type="EMBL" id="CAE7030774.1"/>
    </source>
</evidence>
<dbReference type="EMBL" id="CAJNDS010000225">
    <property type="protein sequence ID" value="CAE7030774.1"/>
    <property type="molecule type" value="Genomic_DNA"/>
</dbReference>
<comment type="caution">
    <text evidence="2">The sequence shown here is derived from an EMBL/GenBank/DDBJ whole genome shotgun (WGS) entry which is preliminary data.</text>
</comment>
<sequence>MQNGLEVGALFDDDFGESIADLVSRMEPVRPEVVRATCVFQTLRCLASPFRSKGNRHDYYSLSQPAHRMQFWSHSWHGSRWSKILTLYVVQNATAASALSTALAVGPLALSTLRLPSLKMLSFPSFVPFCFVIALVTYGVVSLFWRRRQLVFMDRICIHQSNHLLKAEGLISMGAILKSSDSMLVLWDPTYQERLWCLFEMAAFLRSRPQNQEPHLIIWPTVLGPVTAAASLALVVACGAGYASISLTIAVGLGSVPFWLLVGASTGLIFFKIADAMRQYCREVESLQHQLQQFRLDDALSYCCTVGHVGPSGEQMLCDRLLVRRCIDNWFGSVDQFERTVRTEVLEILVNQLSTAVVTYRRVLEAPAALFWLFLDLTCAAVYGGDMDGSIRQLLRGLAYWLAVTPTVLVAVYRSANAMRRERKPPCLDRLVSLLLLCFGLGCFLCFVAVEESLVWLLRDQLQLPISVPGAIFAVLALSSMALAWQGLKPSLEWPTSHFR</sequence>
<feature type="transmembrane region" description="Helical" evidence="1">
    <location>
        <begin position="428"/>
        <end position="450"/>
    </location>
</feature>
<organism evidence="2 3">
    <name type="scientific">Symbiodinium natans</name>
    <dbReference type="NCBI Taxonomy" id="878477"/>
    <lineage>
        <taxon>Eukaryota</taxon>
        <taxon>Sar</taxon>
        <taxon>Alveolata</taxon>
        <taxon>Dinophyceae</taxon>
        <taxon>Suessiales</taxon>
        <taxon>Symbiodiniaceae</taxon>
        <taxon>Symbiodinium</taxon>
    </lineage>
</organism>
<feature type="transmembrane region" description="Helical" evidence="1">
    <location>
        <begin position="126"/>
        <end position="145"/>
    </location>
</feature>
<reference evidence="2" key="1">
    <citation type="submission" date="2021-02" db="EMBL/GenBank/DDBJ databases">
        <authorList>
            <person name="Dougan E. K."/>
            <person name="Rhodes N."/>
            <person name="Thang M."/>
            <person name="Chan C."/>
        </authorList>
    </citation>
    <scope>NUCLEOTIDE SEQUENCE</scope>
</reference>
<evidence type="ECO:0000256" key="1">
    <source>
        <dbReference type="SAM" id="Phobius"/>
    </source>
</evidence>
<gene>
    <name evidence="2" type="primary">Rai14</name>
    <name evidence="2" type="ORF">SNAT2548_LOCUS3721</name>
</gene>